<dbReference type="RefSeq" id="WP_154570704.1">
    <property type="nucleotide sequence ID" value="NZ_VWSJ01000012.1"/>
</dbReference>
<protein>
    <submittedName>
        <fullName evidence="2">Uncharacterized protein</fullName>
    </submittedName>
</protein>
<evidence type="ECO:0000256" key="1">
    <source>
        <dbReference type="SAM" id="Phobius"/>
    </source>
</evidence>
<name>A0A6L5WK88_9BACT</name>
<reference evidence="2 3" key="1">
    <citation type="submission" date="2019-09" db="EMBL/GenBank/DDBJ databases">
        <authorList>
            <person name="Silva M."/>
            <person name="Pereira G."/>
            <person name="Lopes-Da-Costa L."/>
            <person name="Silva E."/>
        </authorList>
    </citation>
    <scope>NUCLEOTIDE SEQUENCE [LARGE SCALE GENOMIC DNA]</scope>
    <source>
        <strain evidence="2 3">FMV-PI01</strain>
    </source>
</reference>
<accession>A0A6L5WK88</accession>
<evidence type="ECO:0000313" key="2">
    <source>
        <dbReference type="EMBL" id="MSN96435.1"/>
    </source>
</evidence>
<organism evidence="2 3">
    <name type="scientific">Campylobacter portucalensis</name>
    <dbReference type="NCBI Taxonomy" id="2608384"/>
    <lineage>
        <taxon>Bacteria</taxon>
        <taxon>Pseudomonadati</taxon>
        <taxon>Campylobacterota</taxon>
        <taxon>Epsilonproteobacteria</taxon>
        <taxon>Campylobacterales</taxon>
        <taxon>Campylobacteraceae</taxon>
        <taxon>Campylobacter</taxon>
    </lineage>
</organism>
<proteinExistence type="predicted"/>
<gene>
    <name evidence="2" type="ORF">F1B92_04470</name>
</gene>
<dbReference type="AlphaFoldDB" id="A0A6L5WK88"/>
<keyword evidence="1" id="KW-0812">Transmembrane</keyword>
<reference evidence="2 3" key="2">
    <citation type="submission" date="2020-03" db="EMBL/GenBank/DDBJ databases">
        <title>Campylobacter portucalensis sp. nov., a new species of Campylobacter isolated from the reproductive tract of bulls.</title>
        <authorList>
            <person name="Silva M.F."/>
            <person name="Pereira G."/>
            <person name="Carneiro C."/>
            <person name="Hemphill A."/>
            <person name="Mateus L."/>
            <person name="Lopes-Da-Costa L."/>
            <person name="Silva E."/>
        </authorList>
    </citation>
    <scope>NUCLEOTIDE SEQUENCE [LARGE SCALE GENOMIC DNA]</scope>
    <source>
        <strain evidence="2 3">FMV-PI01</strain>
    </source>
</reference>
<evidence type="ECO:0000313" key="3">
    <source>
        <dbReference type="Proteomes" id="UP000476338"/>
    </source>
</evidence>
<comment type="caution">
    <text evidence="2">The sequence shown here is derived from an EMBL/GenBank/DDBJ whole genome shotgun (WGS) entry which is preliminary data.</text>
</comment>
<feature type="transmembrane region" description="Helical" evidence="1">
    <location>
        <begin position="82"/>
        <end position="104"/>
    </location>
</feature>
<dbReference type="EMBL" id="VWSJ01000012">
    <property type="protein sequence ID" value="MSN96435.1"/>
    <property type="molecule type" value="Genomic_DNA"/>
</dbReference>
<keyword evidence="1" id="KW-0472">Membrane</keyword>
<keyword evidence="1" id="KW-1133">Transmembrane helix</keyword>
<keyword evidence="3" id="KW-1185">Reference proteome</keyword>
<dbReference type="Proteomes" id="UP000476338">
    <property type="component" value="Unassembled WGS sequence"/>
</dbReference>
<sequence length="144" mass="16358">MNNYENLTFEQKQKVAYGFLSAFYTREELGYSVNNHEWSDVTQDIIDIVNQIGEEIVRNARIVQFANLFNTILGNMGSSIEFIVAMVGAIFDGTILGAIDVTIITKNKLVEEKKLIKRNSLAYAVLIQILNREKGNIELKFMGF</sequence>